<dbReference type="InterPro" id="IPR009056">
    <property type="entry name" value="Cyt_c-like_dom"/>
</dbReference>
<dbReference type="Pfam" id="PF13442">
    <property type="entry name" value="Cytochrome_CBB3"/>
    <property type="match status" value="2"/>
</dbReference>
<dbReference type="KEGG" id="eke:EK0264_02115"/>
<dbReference type="Gene3D" id="1.10.760.10">
    <property type="entry name" value="Cytochrome c-like domain"/>
    <property type="match status" value="2"/>
</dbReference>
<dbReference type="InterPro" id="IPR036909">
    <property type="entry name" value="Cyt_c-like_dom_sf"/>
</dbReference>
<protein>
    <recommendedName>
        <fullName evidence="3 17">Cytochrome bc1 complex cytochrome c subunit</fullName>
        <ecNumber evidence="2 17">7.1.1.8</ecNumber>
    </recommendedName>
</protein>
<dbReference type="PROSITE" id="PS51007">
    <property type="entry name" value="CYTC"/>
    <property type="match status" value="2"/>
</dbReference>
<comment type="subcellular location">
    <subcellularLocation>
        <location evidence="1 17">Cell membrane</location>
        <topology evidence="1 17">Multi-pass membrane protein</topology>
    </subcellularLocation>
</comment>
<dbReference type="PIRSF" id="PIRSF000007">
    <property type="entry name" value="Ubiq_cycred_cyc"/>
    <property type="match status" value="1"/>
</dbReference>
<keyword evidence="6 17" id="KW-0349">Heme</keyword>
<feature type="binding site" description="covalent" evidence="18">
    <location>
        <position position="173"/>
    </location>
    <ligand>
        <name>heme c</name>
        <dbReference type="ChEBI" id="CHEBI:61717"/>
        <label>2</label>
    </ligand>
</feature>
<keyword evidence="8 17" id="KW-0812">Transmembrane</keyword>
<reference evidence="22 23" key="1">
    <citation type="journal article" date="2018" name="Int. J. Syst. Evol. Microbiol.">
        <title>Epidermidibacterium keratini gen. nov., sp. nov., a member of the family Sporichthyaceae, isolated from keratin epidermis.</title>
        <authorList>
            <person name="Lee D.G."/>
            <person name="Trujillo M.E."/>
            <person name="Kang S."/>
            <person name="Nam J.J."/>
            <person name="Kim Y.J."/>
        </authorList>
    </citation>
    <scope>NUCLEOTIDE SEQUENCE [LARGE SCALE GENOMIC DNA]</scope>
    <source>
        <strain evidence="22 23">EPI-7</strain>
    </source>
</reference>
<dbReference type="Proteomes" id="UP000463857">
    <property type="component" value="Chromosome"/>
</dbReference>
<dbReference type="GO" id="GO:0008121">
    <property type="term" value="F:quinol-cytochrome-c reductase activity"/>
    <property type="evidence" value="ECO:0007669"/>
    <property type="project" value="UniProtKB-UniRule"/>
</dbReference>
<comment type="caution">
    <text evidence="17">Lacks conserved residue(s) required for the propagation of feature annotation.</text>
</comment>
<keyword evidence="10" id="KW-0677">Repeat</keyword>
<feature type="binding site" description="axial binding residue" evidence="19">
    <location>
        <position position="177"/>
    </location>
    <ligand>
        <name>heme c</name>
        <dbReference type="ChEBI" id="CHEBI:61717"/>
        <label>2</label>
    </ligand>
    <ligandPart>
        <name>Fe</name>
        <dbReference type="ChEBI" id="CHEBI:18248"/>
    </ligandPart>
</feature>
<evidence type="ECO:0000256" key="7">
    <source>
        <dbReference type="ARBA" id="ARBA00022660"/>
    </source>
</evidence>
<feature type="binding site" description="axial binding residue" evidence="19">
    <location>
        <position position="82"/>
    </location>
    <ligand>
        <name>heme c</name>
        <dbReference type="ChEBI" id="CHEBI:61717"/>
        <label>1</label>
    </ligand>
    <ligandPart>
        <name>Fe</name>
        <dbReference type="ChEBI" id="CHEBI:18248"/>
    </ligandPart>
</feature>
<comment type="subunit">
    <text evidence="17">The cytochrome bc1 complex is composed of a cytochrome b (QcrB), the Rieske iron-sulfur protein (QcrA) and a diheme cytochrome c (QcrC) subunit.</text>
</comment>
<evidence type="ECO:0000256" key="13">
    <source>
        <dbReference type="ARBA" id="ARBA00022989"/>
    </source>
</evidence>
<evidence type="ECO:0000313" key="23">
    <source>
        <dbReference type="Proteomes" id="UP000463857"/>
    </source>
</evidence>
<keyword evidence="23" id="KW-1185">Reference proteome</keyword>
<evidence type="ECO:0000256" key="16">
    <source>
        <dbReference type="ARBA" id="ARBA00029351"/>
    </source>
</evidence>
<keyword evidence="13 17" id="KW-1133">Transmembrane helix</keyword>
<dbReference type="OrthoDB" id="9811281at2"/>
<evidence type="ECO:0000256" key="10">
    <source>
        <dbReference type="ARBA" id="ARBA00022737"/>
    </source>
</evidence>
<evidence type="ECO:0000256" key="15">
    <source>
        <dbReference type="ARBA" id="ARBA00023136"/>
    </source>
</evidence>
<evidence type="ECO:0000313" key="22">
    <source>
        <dbReference type="EMBL" id="QHB99200.1"/>
    </source>
</evidence>
<feature type="binding site" description="covalent" evidence="18">
    <location>
        <position position="176"/>
    </location>
    <ligand>
        <name>heme c</name>
        <dbReference type="ChEBI" id="CHEBI:61717"/>
        <label>2</label>
    </ligand>
</feature>
<dbReference type="EC" id="7.1.1.8" evidence="2 17"/>
<organism evidence="22 23">
    <name type="scientific">Epidermidibacterium keratini</name>
    <dbReference type="NCBI Taxonomy" id="1891644"/>
    <lineage>
        <taxon>Bacteria</taxon>
        <taxon>Bacillati</taxon>
        <taxon>Actinomycetota</taxon>
        <taxon>Actinomycetes</taxon>
        <taxon>Sporichthyales</taxon>
        <taxon>Sporichthyaceae</taxon>
        <taxon>Epidermidibacterium</taxon>
    </lineage>
</organism>
<feature type="domain" description="Cytochrome c" evidence="21">
    <location>
        <begin position="65"/>
        <end position="145"/>
    </location>
</feature>
<evidence type="ECO:0000256" key="9">
    <source>
        <dbReference type="ARBA" id="ARBA00022723"/>
    </source>
</evidence>
<evidence type="ECO:0000256" key="2">
    <source>
        <dbReference type="ARBA" id="ARBA00012951"/>
    </source>
</evidence>
<evidence type="ECO:0000259" key="21">
    <source>
        <dbReference type="PROSITE" id="PS51007"/>
    </source>
</evidence>
<evidence type="ECO:0000256" key="5">
    <source>
        <dbReference type="ARBA" id="ARBA00022475"/>
    </source>
</evidence>
<evidence type="ECO:0000256" key="6">
    <source>
        <dbReference type="ARBA" id="ARBA00022617"/>
    </source>
</evidence>
<feature type="compositionally biased region" description="Polar residues" evidence="20">
    <location>
        <begin position="1"/>
        <end position="10"/>
    </location>
</feature>
<keyword evidence="15 17" id="KW-0472">Membrane</keyword>
<dbReference type="FunCoup" id="A0A7L4YIF7">
    <property type="interactions" value="36"/>
</dbReference>
<evidence type="ECO:0000256" key="4">
    <source>
        <dbReference type="ARBA" id="ARBA00022448"/>
    </source>
</evidence>
<keyword evidence="5 17" id="KW-1003">Cell membrane</keyword>
<dbReference type="SUPFAM" id="SSF46626">
    <property type="entry name" value="Cytochrome c"/>
    <property type="match status" value="2"/>
</dbReference>
<dbReference type="InParanoid" id="A0A7L4YIF7"/>
<evidence type="ECO:0000256" key="18">
    <source>
        <dbReference type="PIRSR" id="PIRSR000007-50"/>
    </source>
</evidence>
<dbReference type="EMBL" id="CP047156">
    <property type="protein sequence ID" value="QHB99200.1"/>
    <property type="molecule type" value="Genomic_DNA"/>
</dbReference>
<evidence type="ECO:0000256" key="12">
    <source>
        <dbReference type="ARBA" id="ARBA00022982"/>
    </source>
</evidence>
<dbReference type="InterPro" id="IPR050597">
    <property type="entry name" value="Cytochrome_c_Oxidase_Subunit"/>
</dbReference>
<dbReference type="PANTHER" id="PTHR33751:SF13">
    <property type="entry name" value="CYTOCHROME BC1 COMPLEX CYTOCHROME C SUBUNIT"/>
    <property type="match status" value="1"/>
</dbReference>
<evidence type="ECO:0000256" key="20">
    <source>
        <dbReference type="SAM" id="MobiDB-lite"/>
    </source>
</evidence>
<evidence type="ECO:0000256" key="11">
    <source>
        <dbReference type="ARBA" id="ARBA00022967"/>
    </source>
</evidence>
<feature type="region of interest" description="Disordered" evidence="20">
    <location>
        <begin position="1"/>
        <end position="21"/>
    </location>
</feature>
<feature type="domain" description="Cytochrome c" evidence="21">
    <location>
        <begin position="160"/>
        <end position="238"/>
    </location>
</feature>
<evidence type="ECO:0000256" key="19">
    <source>
        <dbReference type="PIRSR" id="PIRSR000007-51"/>
    </source>
</evidence>
<feature type="binding site" description="covalent" evidence="18">
    <location>
        <position position="78"/>
    </location>
    <ligand>
        <name>heme c</name>
        <dbReference type="ChEBI" id="CHEBI:61717"/>
        <label>1</label>
    </ligand>
</feature>
<gene>
    <name evidence="22" type="ORF">EK0264_02115</name>
</gene>
<dbReference type="AlphaFoldDB" id="A0A7L4YIF7"/>
<accession>A0A7L4YIF7</accession>
<evidence type="ECO:0000256" key="1">
    <source>
        <dbReference type="ARBA" id="ARBA00004651"/>
    </source>
</evidence>
<evidence type="ECO:0000256" key="14">
    <source>
        <dbReference type="ARBA" id="ARBA00023004"/>
    </source>
</evidence>
<feature type="transmembrane region" description="Helical" evidence="17">
    <location>
        <begin position="258"/>
        <end position="277"/>
    </location>
</feature>
<evidence type="ECO:0000256" key="8">
    <source>
        <dbReference type="ARBA" id="ARBA00022692"/>
    </source>
</evidence>
<comment type="PTM">
    <text evidence="18">Binds 2 heme c groups covalently per subunit.</text>
</comment>
<dbReference type="InterPro" id="IPR009152">
    <property type="entry name" value="bc1_cytC-su"/>
</dbReference>
<dbReference type="PANTHER" id="PTHR33751">
    <property type="entry name" value="CBB3-TYPE CYTOCHROME C OXIDASE SUBUNIT FIXP"/>
    <property type="match status" value="1"/>
</dbReference>
<evidence type="ECO:0000256" key="3">
    <source>
        <dbReference type="ARBA" id="ARBA00017819"/>
    </source>
</evidence>
<keyword evidence="11 17" id="KW-1278">Translocase</keyword>
<dbReference type="GO" id="GO:0005506">
    <property type="term" value="F:iron ion binding"/>
    <property type="evidence" value="ECO:0007669"/>
    <property type="project" value="UniProtKB-UniRule"/>
</dbReference>
<evidence type="ECO:0000256" key="17">
    <source>
        <dbReference type="PIRNR" id="PIRNR000007"/>
    </source>
</evidence>
<comment type="catalytic activity">
    <reaction evidence="16 17">
        <text>a quinol + 2 Fe(III)-[cytochrome c](out) = a quinone + 2 Fe(II)-[cytochrome c](out) + 2 H(+)(out)</text>
        <dbReference type="Rhea" id="RHEA:11484"/>
        <dbReference type="Rhea" id="RHEA-COMP:10350"/>
        <dbReference type="Rhea" id="RHEA-COMP:14399"/>
        <dbReference type="ChEBI" id="CHEBI:15378"/>
        <dbReference type="ChEBI" id="CHEBI:24646"/>
        <dbReference type="ChEBI" id="CHEBI:29033"/>
        <dbReference type="ChEBI" id="CHEBI:29034"/>
        <dbReference type="ChEBI" id="CHEBI:132124"/>
        <dbReference type="EC" id="7.1.1.8"/>
    </reaction>
</comment>
<proteinExistence type="predicted"/>
<feature type="binding site" description="covalent" evidence="18">
    <location>
        <position position="81"/>
    </location>
    <ligand>
        <name>heme c</name>
        <dbReference type="ChEBI" id="CHEBI:61717"/>
        <label>1</label>
    </ligand>
</feature>
<keyword evidence="12 17" id="KW-0249">Electron transport</keyword>
<keyword evidence="14 17" id="KW-0408">Iron</keyword>
<dbReference type="RefSeq" id="WP_159542444.1">
    <property type="nucleotide sequence ID" value="NZ_CP047156.1"/>
</dbReference>
<keyword evidence="9 17" id="KW-0479">Metal-binding</keyword>
<sequence length="279" mass="28914">MSETTQQSPPTAAGKAAKTRAARKGFTRRAAALVGALGIVGFSYAMAGPSAAEEEGSSSSMSQEEMISAGQEIYNKSCITCHGANLEGVTDRGPALVGVGEAAVYFQVSTGRMPMAQQGAQAPRKQTPLTHNDTLALSAYIGQYGGPKIPEVSEDDLKEADLAEGGELFRLNCASCHSFTAQGGALSSGKHAPDLKQATPVEIYTAMLTGPQNMPVFGPNQLTNDEKMAIIAYVEMLNTDNNPGGAPIGRTGPVPEGLTIWLAGLGVLLIGTVWIAGKS</sequence>
<name>A0A7L4YIF7_9ACTN</name>
<keyword evidence="4 17" id="KW-0813">Transport</keyword>
<dbReference type="GO" id="GO:0005886">
    <property type="term" value="C:plasma membrane"/>
    <property type="evidence" value="ECO:0007669"/>
    <property type="project" value="UniProtKB-SubCell"/>
</dbReference>
<keyword evidence="7 17" id="KW-0679">Respiratory chain</keyword>
<dbReference type="GO" id="GO:0020037">
    <property type="term" value="F:heme binding"/>
    <property type="evidence" value="ECO:0007669"/>
    <property type="project" value="UniProtKB-UniRule"/>
</dbReference>